<gene>
    <name evidence="1" type="ORF">TVAG_243720</name>
</gene>
<dbReference type="EMBL" id="KF269450">
    <property type="protein sequence ID" value="AHZ59569.1"/>
    <property type="molecule type" value="Genomic_DNA"/>
</dbReference>
<reference evidence="1" key="1">
    <citation type="journal article" date="2014" name="BMC Evol. Biol.">
        <title>A recently transferred cluster of bacterial genes in Trichomonas vaginalis - lateral gene transfer and the fate of acquired genes.</title>
        <authorList>
            <person name="Strese A."/>
            <person name="Backlund A."/>
            <person name="Alsmark C."/>
        </authorList>
    </citation>
    <scope>NUCLEOTIDE SEQUENCE</scope>
    <source>
        <strain evidence="2">Moz-4</strain>
        <strain evidence="1">Pinna</strain>
    </source>
</reference>
<dbReference type="EMBL" id="KF269449">
    <property type="protein sequence ID" value="AHZ59568.1"/>
    <property type="molecule type" value="Genomic_DNA"/>
</dbReference>
<evidence type="ECO:0000313" key="2">
    <source>
        <dbReference type="EMBL" id="AHZ59569.1"/>
    </source>
</evidence>
<dbReference type="AlphaFoldDB" id="A0A024E2R8"/>
<organism evidence="1">
    <name type="scientific">Trichomonas vaginalis</name>
    <dbReference type="NCBI Taxonomy" id="5722"/>
    <lineage>
        <taxon>Eukaryota</taxon>
        <taxon>Metamonada</taxon>
        <taxon>Parabasalia</taxon>
        <taxon>Trichomonadida</taxon>
        <taxon>Trichomonadidae</taxon>
        <taxon>Trichomonas</taxon>
    </lineage>
</organism>
<evidence type="ECO:0000313" key="1">
    <source>
        <dbReference type="EMBL" id="AHZ59568.1"/>
    </source>
</evidence>
<protein>
    <submittedName>
        <fullName evidence="1">Uncharacterized protein</fullName>
    </submittedName>
</protein>
<proteinExistence type="predicted"/>
<accession>A0A024E2R8</accession>
<sequence length="91" mass="10446">MSLEAGELEVFVYKFEDGKKFCVGGKVELSEVEKKSIEIPQDVALAVIAEHDKIVEEHKKKMAEEENQEPVDENDLTDEELKIMRDKFGFD</sequence>
<name>A0A024E2R8_TRIVA</name>